<evidence type="ECO:0000256" key="7">
    <source>
        <dbReference type="ARBA" id="ARBA00022833"/>
    </source>
</evidence>
<dbReference type="EC" id="3.4.24.-" evidence="11"/>
<keyword evidence="6 11" id="KW-0378">Hydrolase</keyword>
<evidence type="ECO:0000313" key="13">
    <source>
        <dbReference type="EMBL" id="ETX00388.1"/>
    </source>
</evidence>
<keyword evidence="9 11" id="KW-0482">Metalloprotease</keyword>
<dbReference type="SUPFAM" id="SSF50156">
    <property type="entry name" value="PDZ domain-like"/>
    <property type="match status" value="1"/>
</dbReference>
<dbReference type="PANTHER" id="PTHR42837:SF2">
    <property type="entry name" value="MEMBRANE METALLOPROTEASE ARASP2, CHLOROPLASTIC-RELATED"/>
    <property type="match status" value="1"/>
</dbReference>
<dbReference type="GO" id="GO:0046872">
    <property type="term" value="F:metal ion binding"/>
    <property type="evidence" value="ECO:0007669"/>
    <property type="project" value="UniProtKB-KW"/>
</dbReference>
<reference evidence="13 14" key="1">
    <citation type="journal article" date="2014" name="Nature">
        <title>An environmental bacterial taxon with a large and distinct metabolic repertoire.</title>
        <authorList>
            <person name="Wilson M.C."/>
            <person name="Mori T."/>
            <person name="Ruckert C."/>
            <person name="Uria A.R."/>
            <person name="Helf M.J."/>
            <person name="Takada K."/>
            <person name="Gernert C."/>
            <person name="Steffens U.A."/>
            <person name="Heycke N."/>
            <person name="Schmitt S."/>
            <person name="Rinke C."/>
            <person name="Helfrich E.J."/>
            <person name="Brachmann A.O."/>
            <person name="Gurgui C."/>
            <person name="Wakimoto T."/>
            <person name="Kracht M."/>
            <person name="Crusemann M."/>
            <person name="Hentschel U."/>
            <person name="Abe I."/>
            <person name="Matsunaga S."/>
            <person name="Kalinowski J."/>
            <person name="Takeyama H."/>
            <person name="Piel J."/>
        </authorList>
    </citation>
    <scope>NUCLEOTIDE SEQUENCE [LARGE SCALE GENOMIC DNA]</scope>
    <source>
        <strain evidence="14">TSY1</strain>
    </source>
</reference>
<feature type="transmembrane region" description="Helical" evidence="11">
    <location>
        <begin position="7"/>
        <end position="29"/>
    </location>
</feature>
<dbReference type="InterPro" id="IPR036034">
    <property type="entry name" value="PDZ_sf"/>
</dbReference>
<protein>
    <recommendedName>
        <fullName evidence="11">Zinc metalloprotease</fullName>
        <ecNumber evidence="11">3.4.24.-</ecNumber>
    </recommendedName>
</protein>
<dbReference type="AlphaFoldDB" id="W4LQY7"/>
<keyword evidence="14" id="KW-1185">Reference proteome</keyword>
<evidence type="ECO:0000256" key="1">
    <source>
        <dbReference type="ARBA" id="ARBA00001947"/>
    </source>
</evidence>
<dbReference type="PATRIC" id="fig|1429438.4.peg.2300"/>
<dbReference type="GO" id="GO:0006508">
    <property type="term" value="P:proteolysis"/>
    <property type="evidence" value="ECO:0007669"/>
    <property type="project" value="UniProtKB-KW"/>
</dbReference>
<feature type="transmembrane region" description="Helical" evidence="11">
    <location>
        <begin position="323"/>
        <end position="341"/>
    </location>
</feature>
<evidence type="ECO:0000256" key="5">
    <source>
        <dbReference type="ARBA" id="ARBA00022692"/>
    </source>
</evidence>
<dbReference type="HOGENOM" id="CLU_025778_1_0_7"/>
<dbReference type="PANTHER" id="PTHR42837">
    <property type="entry name" value="REGULATOR OF SIGMA-E PROTEASE RSEP"/>
    <property type="match status" value="1"/>
</dbReference>
<feature type="domain" description="Peptidase M50" evidence="12">
    <location>
        <begin position="11"/>
        <end position="335"/>
    </location>
</feature>
<dbReference type="InterPro" id="IPR004387">
    <property type="entry name" value="Pept_M50_Zn"/>
</dbReference>
<keyword evidence="4" id="KW-0645">Protease</keyword>
<dbReference type="InterPro" id="IPR008915">
    <property type="entry name" value="Peptidase_M50"/>
</dbReference>
<keyword evidence="7 11" id="KW-0862">Zinc</keyword>
<keyword evidence="8 11" id="KW-1133">Transmembrane helix</keyword>
<organism evidence="13 14">
    <name type="scientific">Entotheonella factor</name>
    <dbReference type="NCBI Taxonomy" id="1429438"/>
    <lineage>
        <taxon>Bacteria</taxon>
        <taxon>Pseudomonadati</taxon>
        <taxon>Nitrospinota/Tectimicrobiota group</taxon>
        <taxon>Candidatus Tectimicrobiota</taxon>
        <taxon>Candidatus Entotheonellia</taxon>
        <taxon>Candidatus Entotheonellales</taxon>
        <taxon>Candidatus Entotheonellaceae</taxon>
        <taxon>Candidatus Entotheonella</taxon>
    </lineage>
</organism>
<keyword evidence="5 11" id="KW-0812">Transmembrane</keyword>
<dbReference type="Proteomes" id="UP000019141">
    <property type="component" value="Unassembled WGS sequence"/>
</dbReference>
<dbReference type="GO" id="GO:0016020">
    <property type="term" value="C:membrane"/>
    <property type="evidence" value="ECO:0007669"/>
    <property type="project" value="UniProtKB-SubCell"/>
</dbReference>
<gene>
    <name evidence="13" type="ORF">ETSY1_11370</name>
</gene>
<dbReference type="EMBL" id="AZHW01000345">
    <property type="protein sequence ID" value="ETX00388.1"/>
    <property type="molecule type" value="Genomic_DNA"/>
</dbReference>
<proteinExistence type="inferred from homology"/>
<keyword evidence="11" id="KW-0479">Metal-binding</keyword>
<evidence type="ECO:0000256" key="10">
    <source>
        <dbReference type="ARBA" id="ARBA00023136"/>
    </source>
</evidence>
<comment type="cofactor">
    <cofactor evidence="1 11">
        <name>Zn(2+)</name>
        <dbReference type="ChEBI" id="CHEBI:29105"/>
    </cofactor>
</comment>
<accession>W4LQY7</accession>
<evidence type="ECO:0000256" key="2">
    <source>
        <dbReference type="ARBA" id="ARBA00004141"/>
    </source>
</evidence>
<name>W4LQY7_ENTF1</name>
<evidence type="ECO:0000256" key="11">
    <source>
        <dbReference type="RuleBase" id="RU362031"/>
    </source>
</evidence>
<dbReference type="Pfam" id="PF02163">
    <property type="entry name" value="Peptidase_M50"/>
    <property type="match status" value="1"/>
</dbReference>
<dbReference type="CDD" id="cd06163">
    <property type="entry name" value="S2P-M50_PDZ_RseP-like"/>
    <property type="match status" value="1"/>
</dbReference>
<dbReference type="Gene3D" id="2.30.42.10">
    <property type="match status" value="1"/>
</dbReference>
<evidence type="ECO:0000313" key="14">
    <source>
        <dbReference type="Proteomes" id="UP000019141"/>
    </source>
</evidence>
<dbReference type="NCBIfam" id="TIGR00054">
    <property type="entry name" value="RIP metalloprotease RseP"/>
    <property type="match status" value="1"/>
</dbReference>
<evidence type="ECO:0000256" key="3">
    <source>
        <dbReference type="ARBA" id="ARBA00007931"/>
    </source>
</evidence>
<feature type="transmembrane region" description="Helical" evidence="11">
    <location>
        <begin position="96"/>
        <end position="117"/>
    </location>
</feature>
<evidence type="ECO:0000256" key="8">
    <source>
        <dbReference type="ARBA" id="ARBA00022989"/>
    </source>
</evidence>
<comment type="similarity">
    <text evidence="3 11">Belongs to the peptidase M50B family.</text>
</comment>
<evidence type="ECO:0000256" key="6">
    <source>
        <dbReference type="ARBA" id="ARBA00022801"/>
    </source>
</evidence>
<keyword evidence="10 11" id="KW-0472">Membrane</keyword>
<feature type="transmembrane region" description="Helical" evidence="11">
    <location>
        <begin position="276"/>
        <end position="295"/>
    </location>
</feature>
<evidence type="ECO:0000256" key="9">
    <source>
        <dbReference type="ARBA" id="ARBA00023049"/>
    </source>
</evidence>
<evidence type="ECO:0000256" key="4">
    <source>
        <dbReference type="ARBA" id="ARBA00022670"/>
    </source>
</evidence>
<dbReference type="GO" id="GO:0004222">
    <property type="term" value="F:metalloendopeptidase activity"/>
    <property type="evidence" value="ECO:0007669"/>
    <property type="project" value="InterPro"/>
</dbReference>
<comment type="subcellular location">
    <subcellularLocation>
        <location evidence="2">Membrane</location>
        <topology evidence="2">Multi-pass membrane protein</topology>
    </subcellularLocation>
</comment>
<comment type="caution">
    <text evidence="13">The sequence shown here is derived from an EMBL/GenBank/DDBJ whole genome shotgun (WGS) entry which is preliminary data.</text>
</comment>
<evidence type="ECO:0000259" key="12">
    <source>
        <dbReference type="Pfam" id="PF02163"/>
    </source>
</evidence>
<sequence length="351" mass="38495">MAAFFDNVVLFIIVLGALIFVHELGHFLFAKRARVKVERFSLGFGPALWRRTWGETEYRLSAIPLGGYVKMYGEQPDEEVVDPERSFQHQSVWQRIPIVAAGPGFNFIFAILLIAFIHTVGIPVETSVQIEALEGSVAASSGLLTDDIIVGYAGKSVVRSHELQAHIEASEGSPVEFHVQRGEDLVNLMVAPQKDAESGKFRIGVKLRPASLTLERSNPIVALGQGVAWTWQITHLSFVGFGKIITGSIAASESLAGPIGIAREIGRQADYGWRNVIFFTAAISISLAIINLLPIPVLDGGHLMFFAIEIVNGAPLSLRKREIAQQVGILIILSLMIFAFYNDISNLFMQK</sequence>